<sequence>MKNIDVVMATYNGEAYLAEQLQSIIDCKGFDEHINRIIISDDGSDDRTLEIARQFNCDRIEIHINQGTKGVIGNFNNAVAHSTADYVIFSDQDDVWCGNKIHVLYEGITHLEKSKHNTCLFFTDLELVNYNLESINHSFWDAQNLDPRLVESFSSISMQNVTPGCALVVNRSLLKITYPCPSDVVMHDWWLLLNARLFGHIGYSREVTMKYRQHATNTIGTTKPLSYLHMKRVLSRNSCTFTKILNQLSYLAERLPKDHPDAPLLNVLSKIKTLSISKRLKLLHAIRSPYLSFERSSALFFRIMLLK</sequence>
<feature type="domain" description="Glycosyltransferase 2-like" evidence="1">
    <location>
        <begin position="6"/>
        <end position="111"/>
    </location>
</feature>
<accession>A0A511QVD3</accession>
<dbReference type="Gene3D" id="3.90.550.10">
    <property type="entry name" value="Spore Coat Polysaccharide Biosynthesis Protein SpsA, Chain A"/>
    <property type="match status" value="1"/>
</dbReference>
<dbReference type="SUPFAM" id="SSF53448">
    <property type="entry name" value="Nucleotide-diphospho-sugar transferases"/>
    <property type="match status" value="1"/>
</dbReference>
<name>A0A511QVD3_9VIBR</name>
<dbReference type="RefSeq" id="WP_119008237.1">
    <property type="nucleotide sequence ID" value="NZ_BJXK01000021.1"/>
</dbReference>
<dbReference type="Proteomes" id="UP000321113">
    <property type="component" value="Unassembled WGS sequence"/>
</dbReference>
<keyword evidence="3" id="KW-1185">Reference proteome</keyword>
<dbReference type="InterPro" id="IPR001173">
    <property type="entry name" value="Glyco_trans_2-like"/>
</dbReference>
<dbReference type="OrthoDB" id="9802649at2"/>
<evidence type="ECO:0000313" key="3">
    <source>
        <dbReference type="Proteomes" id="UP000321113"/>
    </source>
</evidence>
<organism evidence="2 3">
    <name type="scientific">Vibrio superstes NBRC 103154</name>
    <dbReference type="NCBI Taxonomy" id="1219062"/>
    <lineage>
        <taxon>Bacteria</taxon>
        <taxon>Pseudomonadati</taxon>
        <taxon>Pseudomonadota</taxon>
        <taxon>Gammaproteobacteria</taxon>
        <taxon>Vibrionales</taxon>
        <taxon>Vibrionaceae</taxon>
        <taxon>Vibrio</taxon>
    </lineage>
</organism>
<protein>
    <recommendedName>
        <fullName evidence="1">Glycosyltransferase 2-like domain-containing protein</fullName>
    </recommendedName>
</protein>
<dbReference type="PANTHER" id="PTHR22916">
    <property type="entry name" value="GLYCOSYLTRANSFERASE"/>
    <property type="match status" value="1"/>
</dbReference>
<proteinExistence type="predicted"/>
<dbReference type="InterPro" id="IPR029044">
    <property type="entry name" value="Nucleotide-diphossugar_trans"/>
</dbReference>
<evidence type="ECO:0000259" key="1">
    <source>
        <dbReference type="Pfam" id="PF00535"/>
    </source>
</evidence>
<evidence type="ECO:0000313" key="2">
    <source>
        <dbReference type="EMBL" id="GEM81328.1"/>
    </source>
</evidence>
<dbReference type="PANTHER" id="PTHR22916:SF3">
    <property type="entry name" value="UDP-GLCNAC:BETAGAL BETA-1,3-N-ACETYLGLUCOSAMINYLTRANSFERASE-LIKE PROTEIN 1"/>
    <property type="match status" value="1"/>
</dbReference>
<dbReference type="Pfam" id="PF00535">
    <property type="entry name" value="Glycos_transf_2"/>
    <property type="match status" value="1"/>
</dbReference>
<reference evidence="2 3" key="1">
    <citation type="submission" date="2019-07" db="EMBL/GenBank/DDBJ databases">
        <title>Whole genome shotgun sequence of Vibrio superstes NBRC 103154.</title>
        <authorList>
            <person name="Hosoyama A."/>
            <person name="Uohara A."/>
            <person name="Ohji S."/>
            <person name="Ichikawa N."/>
        </authorList>
    </citation>
    <scope>NUCLEOTIDE SEQUENCE [LARGE SCALE GENOMIC DNA]</scope>
    <source>
        <strain evidence="2 3">NBRC 103154</strain>
    </source>
</reference>
<dbReference type="GO" id="GO:0016758">
    <property type="term" value="F:hexosyltransferase activity"/>
    <property type="evidence" value="ECO:0007669"/>
    <property type="project" value="UniProtKB-ARBA"/>
</dbReference>
<dbReference type="AlphaFoldDB" id="A0A511QVD3"/>
<dbReference type="CDD" id="cd04196">
    <property type="entry name" value="GT_2_like_d"/>
    <property type="match status" value="1"/>
</dbReference>
<gene>
    <name evidence="2" type="ORF">VSU01S_35730</name>
</gene>
<dbReference type="EMBL" id="BJXK01000021">
    <property type="protein sequence ID" value="GEM81328.1"/>
    <property type="molecule type" value="Genomic_DNA"/>
</dbReference>
<comment type="caution">
    <text evidence="2">The sequence shown here is derived from an EMBL/GenBank/DDBJ whole genome shotgun (WGS) entry which is preliminary data.</text>
</comment>